<feature type="chain" id="PRO_5024981928" description="DUF4468 domain-containing protein" evidence="2">
    <location>
        <begin position="22"/>
        <end position="314"/>
    </location>
</feature>
<keyword evidence="2" id="KW-0732">Signal</keyword>
<evidence type="ECO:0000313" key="3">
    <source>
        <dbReference type="EMBL" id="KAA9346116.1"/>
    </source>
</evidence>
<dbReference type="AlphaFoldDB" id="A0A5N1J5D3"/>
<reference evidence="3 4" key="1">
    <citation type="submission" date="2019-09" db="EMBL/GenBank/DDBJ databases">
        <title>Genome sequence of Adhaeribacter sp. M2.</title>
        <authorList>
            <person name="Srinivasan S."/>
        </authorList>
    </citation>
    <scope>NUCLEOTIDE SEQUENCE [LARGE SCALE GENOMIC DNA]</scope>
    <source>
        <strain evidence="3 4">M2</strain>
    </source>
</reference>
<feature type="compositionally biased region" description="Basic and acidic residues" evidence="1">
    <location>
        <begin position="150"/>
        <end position="159"/>
    </location>
</feature>
<sequence>MKKVKFLICTCILFWSLSALAQQVTYRKETIYLDGKPYAYLFKEGSSWAKNFSLQNLKNEELMKAKAIVKEIGDGYDYVYYELSFKGVKAKAEMEDEKDLPRRLAYEIGNMNVVKGDELDPEGVQKFLEKYPPRISQRFQKPGHQGAKPVAKEEPKTDVVQESAQPVSTQKIEEVKPELPAITTPTAVSIVQEPLKDKNISAPVSTSSQATVLPSGNIAVMTTLKFSGNRIMRGKKQVGVFKVSEKVVNNKLKKTYIFLNLENQKVAEGSFDDPKSTTCRMFTVKDKMTYNLPVRNDENSLKVLSSWLIQNKYF</sequence>
<organism evidence="3 4">
    <name type="scientific">Adhaeribacter soli</name>
    <dbReference type="NCBI Taxonomy" id="2607655"/>
    <lineage>
        <taxon>Bacteria</taxon>
        <taxon>Pseudomonadati</taxon>
        <taxon>Bacteroidota</taxon>
        <taxon>Cytophagia</taxon>
        <taxon>Cytophagales</taxon>
        <taxon>Hymenobacteraceae</taxon>
        <taxon>Adhaeribacter</taxon>
    </lineage>
</organism>
<feature type="region of interest" description="Disordered" evidence="1">
    <location>
        <begin position="138"/>
        <end position="171"/>
    </location>
</feature>
<evidence type="ECO:0000313" key="4">
    <source>
        <dbReference type="Proteomes" id="UP000326570"/>
    </source>
</evidence>
<name>A0A5N1J5D3_9BACT</name>
<dbReference type="RefSeq" id="WP_150902259.1">
    <property type="nucleotide sequence ID" value="NZ_VTWT01000001.1"/>
</dbReference>
<gene>
    <name evidence="3" type="ORF">F0P94_03270</name>
</gene>
<evidence type="ECO:0000256" key="1">
    <source>
        <dbReference type="SAM" id="MobiDB-lite"/>
    </source>
</evidence>
<evidence type="ECO:0000256" key="2">
    <source>
        <dbReference type="SAM" id="SignalP"/>
    </source>
</evidence>
<protein>
    <recommendedName>
        <fullName evidence="5">DUF4468 domain-containing protein</fullName>
    </recommendedName>
</protein>
<evidence type="ECO:0008006" key="5">
    <source>
        <dbReference type="Google" id="ProtNLM"/>
    </source>
</evidence>
<accession>A0A5N1J5D3</accession>
<comment type="caution">
    <text evidence="3">The sequence shown here is derived from an EMBL/GenBank/DDBJ whole genome shotgun (WGS) entry which is preliminary data.</text>
</comment>
<dbReference type="Proteomes" id="UP000326570">
    <property type="component" value="Unassembled WGS sequence"/>
</dbReference>
<proteinExistence type="predicted"/>
<keyword evidence="4" id="KW-1185">Reference proteome</keyword>
<feature type="compositionally biased region" description="Polar residues" evidence="1">
    <location>
        <begin position="160"/>
        <end position="170"/>
    </location>
</feature>
<feature type="signal peptide" evidence="2">
    <location>
        <begin position="1"/>
        <end position="21"/>
    </location>
</feature>
<dbReference type="EMBL" id="VTWT01000001">
    <property type="protein sequence ID" value="KAA9346116.1"/>
    <property type="molecule type" value="Genomic_DNA"/>
</dbReference>